<name>A0A9P5RU46_9FUNG</name>
<keyword evidence="1" id="KW-0472">Membrane</keyword>
<dbReference type="AlphaFoldDB" id="A0A9P5RU46"/>
<protein>
    <submittedName>
        <fullName evidence="2">Uncharacterized protein</fullName>
    </submittedName>
</protein>
<sequence length="121" mass="13040">MAFDAVKIGQILIIVVALLVIFGFLFWWLPRSFRKDAVAKRPVSEDPNVIPSYVANVDIELQVPPAVVISMPVPPMEDEPLPPAYPANGLQDASPPVPGYDAVPIPASVAAAERIATPERT</sequence>
<dbReference type="OrthoDB" id="10419998at2759"/>
<evidence type="ECO:0000256" key="1">
    <source>
        <dbReference type="SAM" id="Phobius"/>
    </source>
</evidence>
<keyword evidence="3" id="KW-1185">Reference proteome</keyword>
<gene>
    <name evidence="2" type="ORF">BG015_010374</name>
</gene>
<keyword evidence="1" id="KW-0812">Transmembrane</keyword>
<dbReference type="Proteomes" id="UP000748756">
    <property type="component" value="Unassembled WGS sequence"/>
</dbReference>
<organism evidence="2 3">
    <name type="scientific">Linnemannia schmuckeri</name>
    <dbReference type="NCBI Taxonomy" id="64567"/>
    <lineage>
        <taxon>Eukaryota</taxon>
        <taxon>Fungi</taxon>
        <taxon>Fungi incertae sedis</taxon>
        <taxon>Mucoromycota</taxon>
        <taxon>Mortierellomycotina</taxon>
        <taxon>Mortierellomycetes</taxon>
        <taxon>Mortierellales</taxon>
        <taxon>Mortierellaceae</taxon>
        <taxon>Linnemannia</taxon>
    </lineage>
</organism>
<comment type="caution">
    <text evidence="2">The sequence shown here is derived from an EMBL/GenBank/DDBJ whole genome shotgun (WGS) entry which is preliminary data.</text>
</comment>
<proteinExistence type="predicted"/>
<evidence type="ECO:0000313" key="2">
    <source>
        <dbReference type="EMBL" id="KAF9147909.1"/>
    </source>
</evidence>
<reference evidence="2" key="1">
    <citation type="journal article" date="2020" name="Fungal Divers.">
        <title>Resolving the Mortierellaceae phylogeny through synthesis of multi-gene phylogenetics and phylogenomics.</title>
        <authorList>
            <person name="Vandepol N."/>
            <person name="Liber J."/>
            <person name="Desiro A."/>
            <person name="Na H."/>
            <person name="Kennedy M."/>
            <person name="Barry K."/>
            <person name="Grigoriev I.V."/>
            <person name="Miller A.N."/>
            <person name="O'Donnell K."/>
            <person name="Stajich J.E."/>
            <person name="Bonito G."/>
        </authorList>
    </citation>
    <scope>NUCLEOTIDE SEQUENCE</scope>
    <source>
        <strain evidence="2">NRRL 6426</strain>
    </source>
</reference>
<evidence type="ECO:0000313" key="3">
    <source>
        <dbReference type="Proteomes" id="UP000748756"/>
    </source>
</evidence>
<accession>A0A9P5RU46</accession>
<keyword evidence="1" id="KW-1133">Transmembrane helix</keyword>
<feature type="transmembrane region" description="Helical" evidence="1">
    <location>
        <begin position="6"/>
        <end position="29"/>
    </location>
</feature>
<dbReference type="EMBL" id="JAAAUQ010000735">
    <property type="protein sequence ID" value="KAF9147909.1"/>
    <property type="molecule type" value="Genomic_DNA"/>
</dbReference>